<dbReference type="OrthoDB" id="126917at2759"/>
<sequence length="86" mass="9395">MISTGSRSCSKLPGKSLGKEQLFTDNVDAARCVLLAQHQIPLKDFTTCRKKPENRGGLYPVWGIPLGSTRELSELELMRGHVLGVG</sequence>
<name>W2QQN4_PHYN3</name>
<dbReference type="Proteomes" id="UP000018817">
    <property type="component" value="Unassembled WGS sequence"/>
</dbReference>
<reference evidence="2" key="1">
    <citation type="submission" date="2011-12" db="EMBL/GenBank/DDBJ databases">
        <authorList>
            <consortium name="The Broad Institute Genome Sequencing Platform"/>
            <person name="Russ C."/>
            <person name="Tyler B."/>
            <person name="Panabieres F."/>
            <person name="Shan W."/>
            <person name="Tripathy S."/>
            <person name="Grunwald N."/>
            <person name="Machado M."/>
            <person name="Young S.K."/>
            <person name="Zeng Q."/>
            <person name="Gargeya S."/>
            <person name="Fitzgerald M."/>
            <person name="Haas B."/>
            <person name="Abouelleil A."/>
            <person name="Alvarado L."/>
            <person name="Arachchi H.M."/>
            <person name="Berlin A."/>
            <person name="Chapman S.B."/>
            <person name="Gearin G."/>
            <person name="Goldberg J."/>
            <person name="Griggs A."/>
            <person name="Gujja S."/>
            <person name="Hansen M."/>
            <person name="Heiman D."/>
            <person name="Howarth C."/>
            <person name="Larimer J."/>
            <person name="Lui A."/>
            <person name="MacDonald P.J.P."/>
            <person name="McCowen C."/>
            <person name="Montmayeur A."/>
            <person name="Murphy C."/>
            <person name="Neiman D."/>
            <person name="Pearson M."/>
            <person name="Priest M."/>
            <person name="Roberts A."/>
            <person name="Saif S."/>
            <person name="Shea T."/>
            <person name="Sisk P."/>
            <person name="Stolte C."/>
            <person name="Sykes S."/>
            <person name="Wortman J."/>
            <person name="Nusbaum C."/>
            <person name="Birren B."/>
        </authorList>
    </citation>
    <scope>NUCLEOTIDE SEQUENCE [LARGE SCALE GENOMIC DNA]</scope>
    <source>
        <strain evidence="2">INRA-310</strain>
    </source>
</reference>
<evidence type="ECO:0000313" key="2">
    <source>
        <dbReference type="Proteomes" id="UP000018817"/>
    </source>
</evidence>
<proteinExistence type="predicted"/>
<gene>
    <name evidence="1" type="ORF">PPTG_22154</name>
</gene>
<dbReference type="GeneID" id="20190753"/>
<reference evidence="1 2" key="2">
    <citation type="submission" date="2013-11" db="EMBL/GenBank/DDBJ databases">
        <title>The Genome Sequence of Phytophthora parasitica INRA-310.</title>
        <authorList>
            <consortium name="The Broad Institute Genomics Platform"/>
            <person name="Russ C."/>
            <person name="Tyler B."/>
            <person name="Panabieres F."/>
            <person name="Shan W."/>
            <person name="Tripathy S."/>
            <person name="Grunwald N."/>
            <person name="Machado M."/>
            <person name="Johnson C.S."/>
            <person name="Arredondo F."/>
            <person name="Hong C."/>
            <person name="Coffey M."/>
            <person name="Young S.K."/>
            <person name="Zeng Q."/>
            <person name="Gargeya S."/>
            <person name="Fitzgerald M."/>
            <person name="Abouelleil A."/>
            <person name="Alvarado L."/>
            <person name="Chapman S.B."/>
            <person name="Gainer-Dewar J."/>
            <person name="Goldberg J."/>
            <person name="Griggs A."/>
            <person name="Gujja S."/>
            <person name="Hansen M."/>
            <person name="Howarth C."/>
            <person name="Imamovic A."/>
            <person name="Ireland A."/>
            <person name="Larimer J."/>
            <person name="McCowan C."/>
            <person name="Murphy C."/>
            <person name="Pearson M."/>
            <person name="Poon T.W."/>
            <person name="Priest M."/>
            <person name="Roberts A."/>
            <person name="Saif S."/>
            <person name="Shea T."/>
            <person name="Sykes S."/>
            <person name="Wortman J."/>
            <person name="Nusbaum C."/>
            <person name="Birren B."/>
        </authorList>
    </citation>
    <scope>NUCLEOTIDE SEQUENCE [LARGE SCALE GENOMIC DNA]</scope>
    <source>
        <strain evidence="1 2">INRA-310</strain>
    </source>
</reference>
<dbReference type="AlphaFoldDB" id="W2QQN4"/>
<evidence type="ECO:0000313" key="1">
    <source>
        <dbReference type="EMBL" id="ETN14570.1"/>
    </source>
</evidence>
<accession>W2QQN4</accession>
<dbReference type="VEuPathDB" id="FungiDB:PPTG_22154"/>
<protein>
    <submittedName>
        <fullName evidence="1">Uncharacterized protein</fullName>
    </submittedName>
</protein>
<dbReference type="RefSeq" id="XP_008900296.1">
    <property type="nucleotide sequence ID" value="XM_008902048.1"/>
</dbReference>
<organism evidence="1 2">
    <name type="scientific">Phytophthora nicotianae (strain INRA-310)</name>
    <name type="common">Phytophthora parasitica</name>
    <dbReference type="NCBI Taxonomy" id="761204"/>
    <lineage>
        <taxon>Eukaryota</taxon>
        <taxon>Sar</taxon>
        <taxon>Stramenopiles</taxon>
        <taxon>Oomycota</taxon>
        <taxon>Peronosporomycetes</taxon>
        <taxon>Peronosporales</taxon>
        <taxon>Peronosporaceae</taxon>
        <taxon>Phytophthora</taxon>
    </lineage>
</organism>
<dbReference type="EMBL" id="KI669572">
    <property type="protein sequence ID" value="ETN14570.1"/>
    <property type="molecule type" value="Genomic_DNA"/>
</dbReference>